<feature type="compositionally biased region" description="Basic and acidic residues" evidence="1">
    <location>
        <begin position="92"/>
        <end position="101"/>
    </location>
</feature>
<protein>
    <submittedName>
        <fullName evidence="2">Uncharacterized protein</fullName>
    </submittedName>
</protein>
<reference evidence="2 3" key="1">
    <citation type="submission" date="2023-08" db="EMBL/GenBank/DDBJ databases">
        <title>Black Yeasts Isolated from many extreme environments.</title>
        <authorList>
            <person name="Coleine C."/>
            <person name="Stajich J.E."/>
            <person name="Selbmann L."/>
        </authorList>
    </citation>
    <scope>NUCLEOTIDE SEQUENCE [LARGE SCALE GENOMIC DNA]</scope>
    <source>
        <strain evidence="2 3">CCFEE 5935</strain>
    </source>
</reference>
<accession>A0AAV9PN35</accession>
<feature type="region of interest" description="Disordered" evidence="1">
    <location>
        <begin position="1"/>
        <end position="126"/>
    </location>
</feature>
<proteinExistence type="predicted"/>
<dbReference type="Proteomes" id="UP001337655">
    <property type="component" value="Unassembled WGS sequence"/>
</dbReference>
<evidence type="ECO:0000313" key="2">
    <source>
        <dbReference type="EMBL" id="KAK5174707.1"/>
    </source>
</evidence>
<dbReference type="AlphaFoldDB" id="A0AAV9PN35"/>
<name>A0AAV9PN35_9PEZI</name>
<sequence length="126" mass="12334">MAATGEGITTTASGSDPYSGGGSHGSAMTSGPGHGNKTAPDPEDVDTSGTRMEIAHDTRTYSGGTDLGSGTTAGPGVGNKAPPEHGGSSDSRTGKLMEKVGGKMGMKGMVETGTAKREAEGAFEGS</sequence>
<keyword evidence="3" id="KW-1185">Reference proteome</keyword>
<evidence type="ECO:0000256" key="1">
    <source>
        <dbReference type="SAM" id="MobiDB-lite"/>
    </source>
</evidence>
<comment type="caution">
    <text evidence="2">The sequence shown here is derived from an EMBL/GenBank/DDBJ whole genome shotgun (WGS) entry which is preliminary data.</text>
</comment>
<evidence type="ECO:0000313" key="3">
    <source>
        <dbReference type="Proteomes" id="UP001337655"/>
    </source>
</evidence>
<organism evidence="2 3">
    <name type="scientific">Saxophila tyrrhenica</name>
    <dbReference type="NCBI Taxonomy" id="1690608"/>
    <lineage>
        <taxon>Eukaryota</taxon>
        <taxon>Fungi</taxon>
        <taxon>Dikarya</taxon>
        <taxon>Ascomycota</taxon>
        <taxon>Pezizomycotina</taxon>
        <taxon>Dothideomycetes</taxon>
        <taxon>Dothideomycetidae</taxon>
        <taxon>Mycosphaerellales</taxon>
        <taxon>Extremaceae</taxon>
        <taxon>Saxophila</taxon>
    </lineage>
</organism>
<feature type="compositionally biased region" description="Polar residues" evidence="1">
    <location>
        <begin position="7"/>
        <end position="16"/>
    </location>
</feature>
<dbReference type="RefSeq" id="XP_064663376.1">
    <property type="nucleotide sequence ID" value="XM_064799049.1"/>
</dbReference>
<gene>
    <name evidence="2" type="ORF">LTR77_001789</name>
</gene>
<dbReference type="EMBL" id="JAVRRT010000002">
    <property type="protein sequence ID" value="KAK5174707.1"/>
    <property type="molecule type" value="Genomic_DNA"/>
</dbReference>
<dbReference type="GeneID" id="89923136"/>
<feature type="compositionally biased region" description="Gly residues" evidence="1">
    <location>
        <begin position="65"/>
        <end position="77"/>
    </location>
</feature>